<dbReference type="AlphaFoldDB" id="A0A6P7YVU3"/>
<proteinExistence type="predicted"/>
<comment type="subcellular location">
    <subcellularLocation>
        <location evidence="1">Membrane</location>
        <topology evidence="1">Single-pass membrane protein</topology>
    </subcellularLocation>
</comment>
<dbReference type="Gene3D" id="2.60.40.10">
    <property type="entry name" value="Immunoglobulins"/>
    <property type="match status" value="3"/>
</dbReference>
<dbReference type="InterPro" id="IPR051036">
    <property type="entry name" value="SIGLEC"/>
</dbReference>
<dbReference type="Proteomes" id="UP000515156">
    <property type="component" value="Chromosome 8"/>
</dbReference>
<feature type="signal peptide" evidence="8">
    <location>
        <begin position="1"/>
        <end position="23"/>
    </location>
</feature>
<accession>A0A6P7YVU3</accession>
<dbReference type="GO" id="GO:0005886">
    <property type="term" value="C:plasma membrane"/>
    <property type="evidence" value="ECO:0007669"/>
    <property type="project" value="TreeGrafter"/>
</dbReference>
<feature type="region of interest" description="Disordered" evidence="6">
    <location>
        <begin position="363"/>
        <end position="398"/>
    </location>
</feature>
<evidence type="ECO:0000313" key="10">
    <source>
        <dbReference type="Proteomes" id="UP000515156"/>
    </source>
</evidence>
<sequence length="398" mass="44334">MSRAGLFLLIVLWEGSVYQIMTAEGDIQEQRELCAIIPCKFDFPSTVTLGDNPRTYWFKEAATTRTTNNDCKEESENTRDFFSLLGGLEKHNCTLRISDANEEKDGRYFFRTDGKFLYIFFKIKPFVNVIDLSEQAKSSHPVIPPAKVPLNIACTSPGRCTGSAPIITWTGTLSTSNFTANASSAHESETVLYASSITFTPSLRDHNKTLTCVVYHPAVEASMQTTVSLNVAYRSEIGNQLESNCSEENGEVKCTCEIHSNPAPILQWLVNEEVVTGNYNNETLKISSNIDGRIAKSSLSLQKKKSRSLKIQCWNANRQSVHVKRVSWWLDFRLILGIIFANLLLASLIAMAAFYCGRKVQEKENETEDENLETSPQDDVSDADDGSTASGRSEEESA</sequence>
<evidence type="ECO:0000256" key="3">
    <source>
        <dbReference type="ARBA" id="ARBA00022989"/>
    </source>
</evidence>
<dbReference type="InterPro" id="IPR036179">
    <property type="entry name" value="Ig-like_dom_sf"/>
</dbReference>
<dbReference type="SUPFAM" id="SSF48726">
    <property type="entry name" value="Immunoglobulin"/>
    <property type="match status" value="2"/>
</dbReference>
<keyword evidence="8" id="KW-0732">Signal</keyword>
<dbReference type="GeneID" id="115476706"/>
<keyword evidence="5" id="KW-1015">Disulfide bond</keyword>
<evidence type="ECO:0000256" key="1">
    <source>
        <dbReference type="ARBA" id="ARBA00004167"/>
    </source>
</evidence>
<evidence type="ECO:0000256" key="4">
    <source>
        <dbReference type="ARBA" id="ARBA00023136"/>
    </source>
</evidence>
<keyword evidence="2 7" id="KW-0812">Transmembrane</keyword>
<evidence type="ECO:0000313" key="11">
    <source>
        <dbReference type="RefSeq" id="XP_030069098.1"/>
    </source>
</evidence>
<evidence type="ECO:0000256" key="5">
    <source>
        <dbReference type="ARBA" id="ARBA00023157"/>
    </source>
</evidence>
<dbReference type="PANTHER" id="PTHR12035">
    <property type="entry name" value="SIALIC ACID BINDING IMMUNOGLOBULIN-LIKE LECTIN"/>
    <property type="match status" value="1"/>
</dbReference>
<keyword evidence="3 7" id="KW-1133">Transmembrane helix</keyword>
<protein>
    <submittedName>
        <fullName evidence="11">Sialic acid-binding Ig-like lectin 9</fullName>
    </submittedName>
</protein>
<dbReference type="InParanoid" id="A0A6P7YVU3"/>
<keyword evidence="4 7" id="KW-0472">Membrane</keyword>
<dbReference type="PANTHER" id="PTHR12035:SF125">
    <property type="entry name" value="SIALIC ACID-BINDING IG-LIKE LECTIN 5"/>
    <property type="match status" value="1"/>
</dbReference>
<dbReference type="PROSITE" id="PS50835">
    <property type="entry name" value="IG_LIKE"/>
    <property type="match status" value="1"/>
</dbReference>
<evidence type="ECO:0000259" key="9">
    <source>
        <dbReference type="PROSITE" id="PS50835"/>
    </source>
</evidence>
<dbReference type="Pfam" id="PF08205">
    <property type="entry name" value="C2-set_2"/>
    <property type="match status" value="1"/>
</dbReference>
<reference evidence="11" key="1">
    <citation type="submission" date="2025-08" db="UniProtKB">
        <authorList>
            <consortium name="RefSeq"/>
        </authorList>
    </citation>
    <scope>IDENTIFICATION</scope>
</reference>
<dbReference type="OrthoDB" id="10012075at2759"/>
<organism evidence="10 11">
    <name type="scientific">Microcaecilia unicolor</name>
    <dbReference type="NCBI Taxonomy" id="1415580"/>
    <lineage>
        <taxon>Eukaryota</taxon>
        <taxon>Metazoa</taxon>
        <taxon>Chordata</taxon>
        <taxon>Craniata</taxon>
        <taxon>Vertebrata</taxon>
        <taxon>Euteleostomi</taxon>
        <taxon>Amphibia</taxon>
        <taxon>Gymnophiona</taxon>
        <taxon>Siphonopidae</taxon>
        <taxon>Microcaecilia</taxon>
    </lineage>
</organism>
<gene>
    <name evidence="11" type="primary">LOC115476706</name>
</gene>
<keyword evidence="10" id="KW-1185">Reference proteome</keyword>
<feature type="chain" id="PRO_5028475559" evidence="8">
    <location>
        <begin position="24"/>
        <end position="398"/>
    </location>
</feature>
<evidence type="ECO:0000256" key="6">
    <source>
        <dbReference type="SAM" id="MobiDB-lite"/>
    </source>
</evidence>
<evidence type="ECO:0000256" key="8">
    <source>
        <dbReference type="SAM" id="SignalP"/>
    </source>
</evidence>
<evidence type="ECO:0000256" key="7">
    <source>
        <dbReference type="SAM" id="Phobius"/>
    </source>
</evidence>
<feature type="transmembrane region" description="Helical" evidence="7">
    <location>
        <begin position="334"/>
        <end position="356"/>
    </location>
</feature>
<dbReference type="InterPro" id="IPR007110">
    <property type="entry name" value="Ig-like_dom"/>
</dbReference>
<dbReference type="GO" id="GO:0007155">
    <property type="term" value="P:cell adhesion"/>
    <property type="evidence" value="ECO:0007669"/>
    <property type="project" value="TreeGrafter"/>
</dbReference>
<evidence type="ECO:0000256" key="2">
    <source>
        <dbReference type="ARBA" id="ARBA00022692"/>
    </source>
</evidence>
<dbReference type="GO" id="GO:0033691">
    <property type="term" value="F:sialic acid binding"/>
    <property type="evidence" value="ECO:0007669"/>
    <property type="project" value="TreeGrafter"/>
</dbReference>
<dbReference type="InterPro" id="IPR013162">
    <property type="entry name" value="CD80_C2-set"/>
</dbReference>
<dbReference type="RefSeq" id="XP_030069098.1">
    <property type="nucleotide sequence ID" value="XM_030213238.1"/>
</dbReference>
<feature type="domain" description="Ig-like" evidence="9">
    <location>
        <begin position="125"/>
        <end position="228"/>
    </location>
</feature>
<dbReference type="KEGG" id="muo:115476706"/>
<name>A0A6P7YVU3_9AMPH</name>
<dbReference type="InterPro" id="IPR013783">
    <property type="entry name" value="Ig-like_fold"/>
</dbReference>